<gene>
    <name evidence="1" type="ORF">CQ13_33075</name>
</gene>
<dbReference type="Proteomes" id="UP000052023">
    <property type="component" value="Unassembled WGS sequence"/>
</dbReference>
<organism evidence="1 2">
    <name type="scientific">Bradyrhizobium retamae</name>
    <dbReference type="NCBI Taxonomy" id="1300035"/>
    <lineage>
        <taxon>Bacteria</taxon>
        <taxon>Pseudomonadati</taxon>
        <taxon>Pseudomonadota</taxon>
        <taxon>Alphaproteobacteria</taxon>
        <taxon>Hyphomicrobiales</taxon>
        <taxon>Nitrobacteraceae</taxon>
        <taxon>Bradyrhizobium</taxon>
    </lineage>
</organism>
<accession>A0A0R3MQF6</accession>
<evidence type="ECO:0000313" key="1">
    <source>
        <dbReference type="EMBL" id="KRR19795.1"/>
    </source>
</evidence>
<keyword evidence="2" id="KW-1185">Reference proteome</keyword>
<protein>
    <submittedName>
        <fullName evidence="1">Uncharacterized protein</fullName>
    </submittedName>
</protein>
<reference evidence="1 2" key="1">
    <citation type="submission" date="2014-03" db="EMBL/GenBank/DDBJ databases">
        <title>Bradyrhizobium valentinum sp. nov., isolated from effective nodules of Lupinus mariae-josephae, a lupine endemic of basic-lime soils in Eastern Spain.</title>
        <authorList>
            <person name="Duran D."/>
            <person name="Rey L."/>
            <person name="Navarro A."/>
            <person name="Busquets A."/>
            <person name="Imperial J."/>
            <person name="Ruiz-Argueso T."/>
        </authorList>
    </citation>
    <scope>NUCLEOTIDE SEQUENCE [LARGE SCALE GENOMIC DNA]</scope>
    <source>
        <strain evidence="1 2">Ro19</strain>
    </source>
</reference>
<dbReference type="AlphaFoldDB" id="A0A0R3MQF6"/>
<proteinExistence type="predicted"/>
<comment type="caution">
    <text evidence="1">The sequence shown here is derived from an EMBL/GenBank/DDBJ whole genome shotgun (WGS) entry which is preliminary data.</text>
</comment>
<dbReference type="EMBL" id="LLYA01000182">
    <property type="protein sequence ID" value="KRR19795.1"/>
    <property type="molecule type" value="Genomic_DNA"/>
</dbReference>
<name>A0A0R3MQF6_9BRAD</name>
<evidence type="ECO:0000313" key="2">
    <source>
        <dbReference type="Proteomes" id="UP000052023"/>
    </source>
</evidence>
<sequence length="127" mass="14503">MGEEELFVLDEQREQVRRRQGNGFEVLGVNDARKAGYLDDCFMQRRLAIQRLCSPESTIVSDHAAFDRPTIFQFNNAGKYAAVREVHLIDARAALRNDLAALHFDNAKMRPEVFKIDRACSGQNTIF</sequence>